<evidence type="ECO:0000256" key="8">
    <source>
        <dbReference type="HAMAP-Rule" id="MF_00140"/>
    </source>
</evidence>
<comment type="similarity">
    <text evidence="1 8 9">Belongs to the class-I aminoacyl-tRNA synthetase family.</text>
</comment>
<evidence type="ECO:0000313" key="10">
    <source>
        <dbReference type="EMBL" id="MBB5626230.1"/>
    </source>
</evidence>
<dbReference type="GO" id="GO:0005524">
    <property type="term" value="F:ATP binding"/>
    <property type="evidence" value="ECO:0007669"/>
    <property type="project" value="UniProtKB-UniRule"/>
</dbReference>
<dbReference type="PRINTS" id="PR01039">
    <property type="entry name" value="TRNASYNTHTRP"/>
</dbReference>
<evidence type="ECO:0000256" key="7">
    <source>
        <dbReference type="ARBA" id="ARBA00049929"/>
    </source>
</evidence>
<sequence length="339" mass="36906">MTDSATSANVSKPRVLSGITATGKLTIGNYIGALSVWAAEQDRYENFFFIADLHALTIPENIKADALRERIKEIVALYLACGLDPAKSVLFQQSRVPAHASLAWIFDCVTPVGWLERMTQYKSKSQTATPSAGLFTYPALMAADILLYQAAYVPVGDDQRQHIEITRDIAQRFNHLFGEAFRVPEPLIRASGARIMGLDDPTVKMSKSLAETRDGHAIGLLDPPSKIRKAVMRAVTDSGSEVRGDAIGPGVDNLLTLFEVLSGTDRASSLRQFEGQGYGTLKKAVAEVAIERVGAIQSRYTEIRADETYLEKTLIEGAEKATAVADRTLSTAMRLTGLL</sequence>
<feature type="binding site" evidence="8">
    <location>
        <begin position="20"/>
        <end position="22"/>
    </location>
    <ligand>
        <name>ATP</name>
        <dbReference type="ChEBI" id="CHEBI:30616"/>
    </ligand>
</feature>
<keyword evidence="5 8" id="KW-0648">Protein biosynthesis</keyword>
<comment type="subcellular location">
    <subcellularLocation>
        <location evidence="8">Cytoplasm</location>
    </subcellularLocation>
</comment>
<keyword evidence="3 8" id="KW-0547">Nucleotide-binding</keyword>
<accession>A0A7W9DQB8</accession>
<dbReference type="SUPFAM" id="SSF52374">
    <property type="entry name" value="Nucleotidylyl transferase"/>
    <property type="match status" value="1"/>
</dbReference>
<evidence type="ECO:0000256" key="5">
    <source>
        <dbReference type="ARBA" id="ARBA00022917"/>
    </source>
</evidence>
<dbReference type="InterPro" id="IPR050203">
    <property type="entry name" value="Trp-tRNA_synthetase"/>
</dbReference>
<comment type="catalytic activity">
    <reaction evidence="7 8">
        <text>tRNA(Trp) + L-tryptophan + ATP = L-tryptophyl-tRNA(Trp) + AMP + diphosphate + H(+)</text>
        <dbReference type="Rhea" id="RHEA:24080"/>
        <dbReference type="Rhea" id="RHEA-COMP:9671"/>
        <dbReference type="Rhea" id="RHEA-COMP:9705"/>
        <dbReference type="ChEBI" id="CHEBI:15378"/>
        <dbReference type="ChEBI" id="CHEBI:30616"/>
        <dbReference type="ChEBI" id="CHEBI:33019"/>
        <dbReference type="ChEBI" id="CHEBI:57912"/>
        <dbReference type="ChEBI" id="CHEBI:78442"/>
        <dbReference type="ChEBI" id="CHEBI:78535"/>
        <dbReference type="ChEBI" id="CHEBI:456215"/>
        <dbReference type="EC" id="6.1.1.2"/>
    </reaction>
</comment>
<evidence type="ECO:0000256" key="4">
    <source>
        <dbReference type="ARBA" id="ARBA00022840"/>
    </source>
</evidence>
<evidence type="ECO:0000256" key="2">
    <source>
        <dbReference type="ARBA" id="ARBA00022598"/>
    </source>
</evidence>
<keyword evidence="8" id="KW-0963">Cytoplasm</keyword>
<evidence type="ECO:0000256" key="9">
    <source>
        <dbReference type="RuleBase" id="RU363036"/>
    </source>
</evidence>
<feature type="binding site" evidence="8">
    <location>
        <begin position="156"/>
        <end position="158"/>
    </location>
    <ligand>
        <name>ATP</name>
        <dbReference type="ChEBI" id="CHEBI:30616"/>
    </ligand>
</feature>
<dbReference type="PANTHER" id="PTHR43766:SF1">
    <property type="entry name" value="TRYPTOPHAN--TRNA LIGASE, MITOCHONDRIAL"/>
    <property type="match status" value="1"/>
</dbReference>
<dbReference type="AlphaFoldDB" id="A0A7W9DQB8"/>
<protein>
    <recommendedName>
        <fullName evidence="8">Tryptophan--tRNA ligase</fullName>
        <ecNumber evidence="8">6.1.1.2</ecNumber>
    </recommendedName>
    <alternativeName>
        <fullName evidence="8">Tryptophanyl-tRNA synthetase</fullName>
        <shortName evidence="8">TrpRS</shortName>
    </alternativeName>
</protein>
<keyword evidence="4 8" id="KW-0067">ATP-binding</keyword>
<dbReference type="Proteomes" id="UP000588112">
    <property type="component" value="Unassembled WGS sequence"/>
</dbReference>
<keyword evidence="6 8" id="KW-0030">Aminoacyl-tRNA synthetase</keyword>
<dbReference type="GO" id="GO:0005829">
    <property type="term" value="C:cytosol"/>
    <property type="evidence" value="ECO:0007669"/>
    <property type="project" value="TreeGrafter"/>
</dbReference>
<dbReference type="Gene3D" id="1.10.240.10">
    <property type="entry name" value="Tyrosyl-Transfer RNA Synthetase"/>
    <property type="match status" value="1"/>
</dbReference>
<feature type="binding site" evidence="8">
    <location>
        <begin position="28"/>
        <end position="29"/>
    </location>
    <ligand>
        <name>ATP</name>
        <dbReference type="ChEBI" id="CHEBI:30616"/>
    </ligand>
</feature>
<feature type="binding site" evidence="8">
    <location>
        <position position="195"/>
    </location>
    <ligand>
        <name>ATP</name>
        <dbReference type="ChEBI" id="CHEBI:30616"/>
    </ligand>
</feature>
<dbReference type="GO" id="GO:0006436">
    <property type="term" value="P:tryptophanyl-tRNA aminoacylation"/>
    <property type="evidence" value="ECO:0007669"/>
    <property type="project" value="UniProtKB-UniRule"/>
</dbReference>
<feature type="short sequence motif" description="'HIGH' region" evidence="8">
    <location>
        <begin position="21"/>
        <end position="29"/>
    </location>
</feature>
<dbReference type="RefSeq" id="WP_184610072.1">
    <property type="nucleotide sequence ID" value="NZ_BOOS01000063.1"/>
</dbReference>
<proteinExistence type="inferred from homology"/>
<feature type="binding site" evidence="8">
    <location>
        <begin position="204"/>
        <end position="208"/>
    </location>
    <ligand>
        <name>ATP</name>
        <dbReference type="ChEBI" id="CHEBI:30616"/>
    </ligand>
</feature>
<dbReference type="InterPro" id="IPR002305">
    <property type="entry name" value="aa-tRNA-synth_Ic"/>
</dbReference>
<reference evidence="10 11" key="1">
    <citation type="submission" date="2020-08" db="EMBL/GenBank/DDBJ databases">
        <title>Sequencing the genomes of 1000 actinobacteria strains.</title>
        <authorList>
            <person name="Klenk H.-P."/>
        </authorList>
    </citation>
    <scope>NUCLEOTIDE SEQUENCE [LARGE SCALE GENOMIC DNA]</scope>
    <source>
        <strain evidence="10 11">DSM 45790</strain>
    </source>
</reference>
<dbReference type="HAMAP" id="MF_00140_B">
    <property type="entry name" value="Trp_tRNA_synth_B"/>
    <property type="match status" value="1"/>
</dbReference>
<dbReference type="GO" id="GO:0004830">
    <property type="term" value="F:tryptophan-tRNA ligase activity"/>
    <property type="evidence" value="ECO:0007669"/>
    <property type="project" value="UniProtKB-UniRule"/>
</dbReference>
<gene>
    <name evidence="8" type="primary">trpS</name>
    <name evidence="10" type="ORF">BJ981_001929</name>
</gene>
<dbReference type="Pfam" id="PF00579">
    <property type="entry name" value="tRNA-synt_1b"/>
    <property type="match status" value="1"/>
</dbReference>
<comment type="subunit">
    <text evidence="8">Homodimer.</text>
</comment>
<feature type="short sequence motif" description="'KMSKS' region" evidence="8">
    <location>
        <begin position="204"/>
        <end position="208"/>
    </location>
</feature>
<evidence type="ECO:0000256" key="1">
    <source>
        <dbReference type="ARBA" id="ARBA00005594"/>
    </source>
</evidence>
<comment type="caution">
    <text evidence="10">The sequence shown here is derived from an EMBL/GenBank/DDBJ whole genome shotgun (WGS) entry which is preliminary data.</text>
</comment>
<dbReference type="PANTHER" id="PTHR43766">
    <property type="entry name" value="TRYPTOPHAN--TRNA LIGASE, MITOCHONDRIAL"/>
    <property type="match status" value="1"/>
</dbReference>
<organism evidence="10 11">
    <name type="scientific">Sphaerisporangium krabiense</name>
    <dbReference type="NCBI Taxonomy" id="763782"/>
    <lineage>
        <taxon>Bacteria</taxon>
        <taxon>Bacillati</taxon>
        <taxon>Actinomycetota</taxon>
        <taxon>Actinomycetes</taxon>
        <taxon>Streptosporangiales</taxon>
        <taxon>Streptosporangiaceae</taxon>
        <taxon>Sphaerisporangium</taxon>
    </lineage>
</organism>
<dbReference type="InterPro" id="IPR014729">
    <property type="entry name" value="Rossmann-like_a/b/a_fold"/>
</dbReference>
<dbReference type="InterPro" id="IPR024109">
    <property type="entry name" value="Trp-tRNA-ligase_bac-type"/>
</dbReference>
<feature type="binding site" evidence="8">
    <location>
        <position position="144"/>
    </location>
    <ligand>
        <name>L-tryptophan</name>
        <dbReference type="ChEBI" id="CHEBI:57912"/>
    </ligand>
</feature>
<evidence type="ECO:0000313" key="11">
    <source>
        <dbReference type="Proteomes" id="UP000588112"/>
    </source>
</evidence>
<dbReference type="InterPro" id="IPR002306">
    <property type="entry name" value="Trp-tRNA-ligase"/>
</dbReference>
<comment type="function">
    <text evidence="8">Catalyzes the attachment of tryptophan to tRNA(Trp).</text>
</comment>
<dbReference type="EC" id="6.1.1.2" evidence="8"/>
<dbReference type="Gene3D" id="3.40.50.620">
    <property type="entry name" value="HUPs"/>
    <property type="match status" value="1"/>
</dbReference>
<keyword evidence="11" id="KW-1185">Reference proteome</keyword>
<dbReference type="EMBL" id="JACHBR010000001">
    <property type="protein sequence ID" value="MBB5626230.1"/>
    <property type="molecule type" value="Genomic_DNA"/>
</dbReference>
<name>A0A7W9DQB8_9ACTN</name>
<evidence type="ECO:0000256" key="6">
    <source>
        <dbReference type="ARBA" id="ARBA00023146"/>
    </source>
</evidence>
<dbReference type="CDD" id="cd00806">
    <property type="entry name" value="TrpRS_core"/>
    <property type="match status" value="1"/>
</dbReference>
<evidence type="ECO:0000256" key="3">
    <source>
        <dbReference type="ARBA" id="ARBA00022741"/>
    </source>
</evidence>
<dbReference type="NCBIfam" id="TIGR00233">
    <property type="entry name" value="trpS"/>
    <property type="match status" value="1"/>
</dbReference>
<keyword evidence="2 8" id="KW-0436">Ligase</keyword>